<dbReference type="OrthoDB" id="3427770at2"/>
<organism evidence="3 4">
    <name type="scientific">Mumia zhuanghuii</name>
    <dbReference type="NCBI Taxonomy" id="2585211"/>
    <lineage>
        <taxon>Bacteria</taxon>
        <taxon>Bacillati</taxon>
        <taxon>Actinomycetota</taxon>
        <taxon>Actinomycetes</taxon>
        <taxon>Propionibacteriales</taxon>
        <taxon>Nocardioidaceae</taxon>
        <taxon>Mumia</taxon>
    </lineage>
</organism>
<dbReference type="InterPro" id="IPR002734">
    <property type="entry name" value="RibDG_C"/>
</dbReference>
<accession>A0A5C4MG61</accession>
<name>A0A5C4MG61_9ACTN</name>
<feature type="domain" description="Bacterial bifunctional deaminase-reductase C-terminal" evidence="1">
    <location>
        <begin position="57"/>
        <end position="155"/>
    </location>
</feature>
<evidence type="ECO:0000259" key="1">
    <source>
        <dbReference type="Pfam" id="PF01872"/>
    </source>
</evidence>
<dbReference type="GO" id="GO:0008703">
    <property type="term" value="F:5-amino-6-(5-phosphoribosylamino)uracil reductase activity"/>
    <property type="evidence" value="ECO:0007669"/>
    <property type="project" value="InterPro"/>
</dbReference>
<dbReference type="PANTHER" id="PTHR38011">
    <property type="entry name" value="DIHYDROFOLATE REDUCTASE FAMILY PROTEIN (AFU_ORTHOLOGUE AFUA_8G06820)"/>
    <property type="match status" value="1"/>
</dbReference>
<dbReference type="GO" id="GO:0009231">
    <property type="term" value="P:riboflavin biosynthetic process"/>
    <property type="evidence" value="ECO:0007669"/>
    <property type="project" value="InterPro"/>
</dbReference>
<dbReference type="AlphaFoldDB" id="A0A5C4MG61"/>
<dbReference type="EMBL" id="VDFR01000139">
    <property type="protein sequence ID" value="TNC36102.1"/>
    <property type="molecule type" value="Genomic_DNA"/>
</dbReference>
<dbReference type="Pfam" id="PF01872">
    <property type="entry name" value="RibD_C"/>
    <property type="match status" value="1"/>
</dbReference>
<dbReference type="InterPro" id="IPR024072">
    <property type="entry name" value="DHFR-like_dom_sf"/>
</dbReference>
<protein>
    <submittedName>
        <fullName evidence="3">Dihydrofolate reductase</fullName>
    </submittedName>
</protein>
<proteinExistence type="predicted"/>
<sequence>MSRTIYYTASSLDGFIATPDHSLDWLLSQPLSDEISAEMADLTTRFGAMIMGSSTYRWILDHENLLENPSAWPYTAPSWVMSHRDLPAVEGADIRFAQGDVAAVHAEAVAAADGLDVWIIGGGDLAGQLADAGLLDQIEVSYAPVTLGAGAPLLPRRLDLVQGDVRHDGTFLSATYTVAR</sequence>
<dbReference type="SUPFAM" id="SSF53597">
    <property type="entry name" value="Dihydrofolate reductase-like"/>
    <property type="match status" value="1"/>
</dbReference>
<reference evidence="3 4" key="1">
    <citation type="submission" date="2019-05" db="EMBL/GenBank/DDBJ databases">
        <title>Mumia sp. nov., isolated from the intestinal contents of plateau pika (Ochotona curzoniae) in the Qinghai-Tibet plateau of China.</title>
        <authorList>
            <person name="Tian Z."/>
        </authorList>
    </citation>
    <scope>NUCLEOTIDE SEQUENCE [LARGE SCALE GENOMIC DNA]</scope>
    <source>
        <strain evidence="4">527</strain>
        <strain evidence="3">Z527</strain>
    </source>
</reference>
<comment type="caution">
    <text evidence="3">The sequence shown here is derived from an EMBL/GenBank/DDBJ whole genome shotgun (WGS) entry which is preliminary data.</text>
</comment>
<evidence type="ECO:0000313" key="2">
    <source>
        <dbReference type="EMBL" id="TNC36102.1"/>
    </source>
</evidence>
<dbReference type="PANTHER" id="PTHR38011:SF11">
    <property type="entry name" value="2,5-DIAMINO-6-RIBOSYLAMINO-4(3H)-PYRIMIDINONE 5'-PHOSPHATE REDUCTASE"/>
    <property type="match status" value="1"/>
</dbReference>
<dbReference type="RefSeq" id="WP_139106906.1">
    <property type="nucleotide sequence ID" value="NZ_VDFR01000138.1"/>
</dbReference>
<gene>
    <name evidence="3" type="ORF">FHE65_26255</name>
    <name evidence="2" type="ORF">FHE65_26300</name>
</gene>
<dbReference type="Proteomes" id="UP000306740">
    <property type="component" value="Unassembled WGS sequence"/>
</dbReference>
<evidence type="ECO:0000313" key="3">
    <source>
        <dbReference type="EMBL" id="TNC36193.1"/>
    </source>
</evidence>
<dbReference type="Gene3D" id="3.40.430.10">
    <property type="entry name" value="Dihydrofolate Reductase, subunit A"/>
    <property type="match status" value="1"/>
</dbReference>
<dbReference type="InterPro" id="IPR050765">
    <property type="entry name" value="Riboflavin_Biosynth_HTPR"/>
</dbReference>
<dbReference type="EMBL" id="VDFR01000138">
    <property type="protein sequence ID" value="TNC36193.1"/>
    <property type="molecule type" value="Genomic_DNA"/>
</dbReference>
<evidence type="ECO:0000313" key="4">
    <source>
        <dbReference type="Proteomes" id="UP000306740"/>
    </source>
</evidence>